<evidence type="ECO:0000259" key="5">
    <source>
        <dbReference type="PROSITE" id="PS50405"/>
    </source>
</evidence>
<evidence type="ECO:0000313" key="7">
    <source>
        <dbReference type="Proteomes" id="UP000199048"/>
    </source>
</evidence>
<dbReference type="PROSITE" id="PS50404">
    <property type="entry name" value="GST_NTER"/>
    <property type="match status" value="1"/>
</dbReference>
<dbReference type="InterPro" id="IPR040079">
    <property type="entry name" value="Glutathione_S-Trfase"/>
</dbReference>
<reference evidence="7" key="1">
    <citation type="submission" date="2016-10" db="EMBL/GenBank/DDBJ databases">
        <authorList>
            <person name="Varghese N."/>
            <person name="Submissions S."/>
        </authorList>
    </citation>
    <scope>NUCLEOTIDE SEQUENCE [LARGE SCALE GENOMIC DNA]</scope>
    <source>
        <strain evidence="7">BL36</strain>
    </source>
</reference>
<accession>A0A1I4U9Z6</accession>
<organism evidence="6 7">
    <name type="scientific">Methylobacterium pseudosasicola</name>
    <dbReference type="NCBI Taxonomy" id="582667"/>
    <lineage>
        <taxon>Bacteria</taxon>
        <taxon>Pseudomonadati</taxon>
        <taxon>Pseudomonadota</taxon>
        <taxon>Alphaproteobacteria</taxon>
        <taxon>Hyphomicrobiales</taxon>
        <taxon>Methylobacteriaceae</taxon>
        <taxon>Methylobacterium</taxon>
    </lineage>
</organism>
<dbReference type="SFLD" id="SFLDS00019">
    <property type="entry name" value="Glutathione_Transferase_(cytos"/>
    <property type="match status" value="1"/>
</dbReference>
<dbReference type="GO" id="GO:0004364">
    <property type="term" value="F:glutathione transferase activity"/>
    <property type="evidence" value="ECO:0007669"/>
    <property type="project" value="UniProtKB-EC"/>
</dbReference>
<dbReference type="Proteomes" id="UP000199048">
    <property type="component" value="Unassembled WGS sequence"/>
</dbReference>
<protein>
    <recommendedName>
        <fullName evidence="1">glutathione transferase</fullName>
        <ecNumber evidence="1">2.5.1.18</ecNumber>
    </recommendedName>
</protein>
<dbReference type="Gene3D" id="1.20.1050.10">
    <property type="match status" value="1"/>
</dbReference>
<dbReference type="STRING" id="582667.SAMN05192568_10664"/>
<dbReference type="SFLD" id="SFLDG00358">
    <property type="entry name" value="Main_(cytGST)"/>
    <property type="match status" value="1"/>
</dbReference>
<comment type="catalytic activity">
    <reaction evidence="3">
        <text>RX + glutathione = an S-substituted glutathione + a halide anion + H(+)</text>
        <dbReference type="Rhea" id="RHEA:16437"/>
        <dbReference type="ChEBI" id="CHEBI:15378"/>
        <dbReference type="ChEBI" id="CHEBI:16042"/>
        <dbReference type="ChEBI" id="CHEBI:17792"/>
        <dbReference type="ChEBI" id="CHEBI:57925"/>
        <dbReference type="ChEBI" id="CHEBI:90779"/>
        <dbReference type="EC" id="2.5.1.18"/>
    </reaction>
</comment>
<proteinExistence type="predicted"/>
<feature type="domain" description="GST N-terminal" evidence="4">
    <location>
        <begin position="9"/>
        <end position="92"/>
    </location>
</feature>
<dbReference type="InterPro" id="IPR010987">
    <property type="entry name" value="Glutathione-S-Trfase_C-like"/>
</dbReference>
<dbReference type="SFLD" id="SFLDG01152">
    <property type="entry name" value="Main.3:_Omega-_and_Tau-like"/>
    <property type="match status" value="1"/>
</dbReference>
<dbReference type="InterPro" id="IPR036282">
    <property type="entry name" value="Glutathione-S-Trfase_C_sf"/>
</dbReference>
<dbReference type="Pfam" id="PF13417">
    <property type="entry name" value="GST_N_3"/>
    <property type="match status" value="1"/>
</dbReference>
<feature type="domain" description="GST C-terminal" evidence="5">
    <location>
        <begin position="97"/>
        <end position="220"/>
    </location>
</feature>
<evidence type="ECO:0000256" key="2">
    <source>
        <dbReference type="ARBA" id="ARBA00022679"/>
    </source>
</evidence>
<dbReference type="Gene3D" id="3.40.30.10">
    <property type="entry name" value="Glutaredoxin"/>
    <property type="match status" value="1"/>
</dbReference>
<dbReference type="AlphaFoldDB" id="A0A1I4U9Z6"/>
<dbReference type="CDD" id="cd00570">
    <property type="entry name" value="GST_N_family"/>
    <property type="match status" value="1"/>
</dbReference>
<dbReference type="EMBL" id="FOTK01000066">
    <property type="protein sequence ID" value="SFM85798.1"/>
    <property type="molecule type" value="Genomic_DNA"/>
</dbReference>
<keyword evidence="2 6" id="KW-0808">Transferase</keyword>
<dbReference type="PANTHER" id="PTHR43968">
    <property type="match status" value="1"/>
</dbReference>
<dbReference type="PANTHER" id="PTHR43968:SF6">
    <property type="entry name" value="GLUTATHIONE S-TRANSFERASE OMEGA"/>
    <property type="match status" value="1"/>
</dbReference>
<dbReference type="SUPFAM" id="SSF52833">
    <property type="entry name" value="Thioredoxin-like"/>
    <property type="match status" value="1"/>
</dbReference>
<dbReference type="InterPro" id="IPR045073">
    <property type="entry name" value="Omega/Tau-like"/>
</dbReference>
<dbReference type="SUPFAM" id="SSF47616">
    <property type="entry name" value="GST C-terminal domain-like"/>
    <property type="match status" value="1"/>
</dbReference>
<evidence type="ECO:0000259" key="4">
    <source>
        <dbReference type="PROSITE" id="PS50404"/>
    </source>
</evidence>
<dbReference type="InterPro" id="IPR050983">
    <property type="entry name" value="GST_Omega/HSP26"/>
</dbReference>
<dbReference type="InterPro" id="IPR036249">
    <property type="entry name" value="Thioredoxin-like_sf"/>
</dbReference>
<dbReference type="Pfam" id="PF13410">
    <property type="entry name" value="GST_C_2"/>
    <property type="match status" value="1"/>
</dbReference>
<evidence type="ECO:0000313" key="6">
    <source>
        <dbReference type="EMBL" id="SFM85798.1"/>
    </source>
</evidence>
<sequence>MTTARRGAPTLTLVSHPLCPYVQRAAIALAEKGVSFERRSVDLAAKPDWFQAISPLGKVPLLIVGRADGGEAVLFESAVICEYLEETQAGPALHPRDALDRARHRGWIELGSAILSNLWGFETATDAATFSSKRAVLVAKFARVEAALGDGPFFAGPAFSLVDATFAPIFRYFEVFDTVAPTDVFASCPKITTWRTALRTRDSVRGAVAEDYGDRLKSFLEAHDAWLLKLAA</sequence>
<evidence type="ECO:0000256" key="3">
    <source>
        <dbReference type="ARBA" id="ARBA00047960"/>
    </source>
</evidence>
<evidence type="ECO:0000256" key="1">
    <source>
        <dbReference type="ARBA" id="ARBA00012452"/>
    </source>
</evidence>
<dbReference type="CDD" id="cd00299">
    <property type="entry name" value="GST_C_family"/>
    <property type="match status" value="1"/>
</dbReference>
<dbReference type="PROSITE" id="PS50405">
    <property type="entry name" value="GST_CTER"/>
    <property type="match status" value="1"/>
</dbReference>
<gene>
    <name evidence="6" type="ORF">SAMN05192568_10664</name>
</gene>
<dbReference type="RefSeq" id="WP_092046713.1">
    <property type="nucleotide sequence ID" value="NZ_FOTK01000066.1"/>
</dbReference>
<dbReference type="OrthoDB" id="9813092at2"/>
<dbReference type="EC" id="2.5.1.18" evidence="1"/>
<name>A0A1I4U9Z6_9HYPH</name>
<keyword evidence="7" id="KW-1185">Reference proteome</keyword>
<dbReference type="InterPro" id="IPR004045">
    <property type="entry name" value="Glutathione_S-Trfase_N"/>
</dbReference>
<dbReference type="GO" id="GO:0005737">
    <property type="term" value="C:cytoplasm"/>
    <property type="evidence" value="ECO:0007669"/>
    <property type="project" value="TreeGrafter"/>
</dbReference>